<dbReference type="GO" id="GO:0019631">
    <property type="term" value="P:quinate catabolic process"/>
    <property type="evidence" value="ECO:0007669"/>
    <property type="project" value="TreeGrafter"/>
</dbReference>
<protein>
    <recommendedName>
        <fullName evidence="1">3-dehydroquinate dehydratase</fullName>
        <ecNumber evidence="1">4.2.1.10</ecNumber>
    </recommendedName>
</protein>
<dbReference type="PANTHER" id="PTHR21272">
    <property type="entry name" value="CATABOLIC 3-DEHYDROQUINASE"/>
    <property type="match status" value="1"/>
</dbReference>
<dbReference type="Gene3D" id="3.40.50.9100">
    <property type="entry name" value="Dehydroquinase, class II"/>
    <property type="match status" value="1"/>
</dbReference>
<sequence length="158" mass="17535">MHLEVGNRKAEEKMNILVLHGPNMNLIGVRASSIGENVTLDKINTALRREARQKKVTLKILQTDNMSKAMTFIKRKRKWADGCLISPGAWARNGFDLLDTIQLCQIPTVEVHFNPDYDPSNFAASSIISNSCLSTETGSPIKAYTKVLDILTAHIGKN</sequence>
<organism evidence="3">
    <name type="scientific">marine metagenome</name>
    <dbReference type="NCBI Taxonomy" id="408172"/>
    <lineage>
        <taxon>unclassified sequences</taxon>
        <taxon>metagenomes</taxon>
        <taxon>ecological metagenomes</taxon>
    </lineage>
</organism>
<proteinExistence type="predicted"/>
<gene>
    <name evidence="3" type="ORF">METZ01_LOCUS83531</name>
</gene>
<dbReference type="InterPro" id="IPR001874">
    <property type="entry name" value="DHquinase_II"/>
</dbReference>
<dbReference type="EMBL" id="UINC01006966">
    <property type="protein sequence ID" value="SVA30677.1"/>
    <property type="molecule type" value="Genomic_DNA"/>
</dbReference>
<dbReference type="Pfam" id="PF01220">
    <property type="entry name" value="DHquinase_II"/>
    <property type="match status" value="1"/>
</dbReference>
<evidence type="ECO:0000313" key="3">
    <source>
        <dbReference type="EMBL" id="SVA30677.1"/>
    </source>
</evidence>
<keyword evidence="2" id="KW-0456">Lyase</keyword>
<dbReference type="InterPro" id="IPR036441">
    <property type="entry name" value="DHquinase_II_sf"/>
</dbReference>
<accession>A0A381UTJ3</accession>
<dbReference type="GO" id="GO:0003855">
    <property type="term" value="F:3-dehydroquinate dehydratase activity"/>
    <property type="evidence" value="ECO:0007669"/>
    <property type="project" value="UniProtKB-EC"/>
</dbReference>
<evidence type="ECO:0000256" key="1">
    <source>
        <dbReference type="ARBA" id="ARBA00012060"/>
    </source>
</evidence>
<dbReference type="PANTHER" id="PTHR21272:SF3">
    <property type="entry name" value="CATABOLIC 3-DEHYDROQUINASE"/>
    <property type="match status" value="1"/>
</dbReference>
<dbReference type="EC" id="4.2.1.10" evidence="1"/>
<name>A0A381UTJ3_9ZZZZ</name>
<dbReference type="SUPFAM" id="SSF52304">
    <property type="entry name" value="Type II 3-dehydroquinate dehydratase"/>
    <property type="match status" value="1"/>
</dbReference>
<dbReference type="AlphaFoldDB" id="A0A381UTJ3"/>
<evidence type="ECO:0000256" key="2">
    <source>
        <dbReference type="ARBA" id="ARBA00023239"/>
    </source>
</evidence>
<reference evidence="3" key="1">
    <citation type="submission" date="2018-05" db="EMBL/GenBank/DDBJ databases">
        <authorList>
            <person name="Lanie J.A."/>
            <person name="Ng W.-L."/>
            <person name="Kazmierczak K.M."/>
            <person name="Andrzejewski T.M."/>
            <person name="Davidsen T.M."/>
            <person name="Wayne K.J."/>
            <person name="Tettelin H."/>
            <person name="Glass J.I."/>
            <person name="Rusch D."/>
            <person name="Podicherti R."/>
            <person name="Tsui H.-C.T."/>
            <person name="Winkler M.E."/>
        </authorList>
    </citation>
    <scope>NUCLEOTIDE SEQUENCE</scope>
</reference>
<dbReference type="PIRSF" id="PIRSF001399">
    <property type="entry name" value="DHquinase_II"/>
    <property type="match status" value="1"/>
</dbReference>